<feature type="chain" id="PRO_5014343098" evidence="1">
    <location>
        <begin position="18"/>
        <end position="306"/>
    </location>
</feature>
<organism evidence="2 3">
    <name type="scientific">Deinococcus koreensis</name>
    <dbReference type="NCBI Taxonomy" id="2054903"/>
    <lineage>
        <taxon>Bacteria</taxon>
        <taxon>Thermotogati</taxon>
        <taxon>Deinococcota</taxon>
        <taxon>Deinococci</taxon>
        <taxon>Deinococcales</taxon>
        <taxon>Deinococcaceae</taxon>
        <taxon>Deinococcus</taxon>
    </lineage>
</organism>
<feature type="signal peptide" evidence="1">
    <location>
        <begin position="1"/>
        <end position="17"/>
    </location>
</feature>
<protein>
    <submittedName>
        <fullName evidence="2">Uncharacterized protein</fullName>
    </submittedName>
</protein>
<accession>A0A2K3US60</accession>
<evidence type="ECO:0000313" key="2">
    <source>
        <dbReference type="EMBL" id="PNY79375.1"/>
    </source>
</evidence>
<reference evidence="2 3" key="1">
    <citation type="submission" date="2018-01" db="EMBL/GenBank/DDBJ databases">
        <title>Deinococcus koreensis sp. nov., a radiation-resistant bacterium isolated from river water.</title>
        <authorList>
            <person name="Choi A."/>
        </authorList>
    </citation>
    <scope>NUCLEOTIDE SEQUENCE [LARGE SCALE GENOMIC DNA]</scope>
    <source>
        <strain evidence="2 3">SJW1-2</strain>
    </source>
</reference>
<gene>
    <name evidence="2" type="ORF">CVO96_19835</name>
</gene>
<dbReference type="OrthoDB" id="64418at2"/>
<name>A0A2K3US60_9DEIO</name>
<evidence type="ECO:0000256" key="1">
    <source>
        <dbReference type="SAM" id="SignalP"/>
    </source>
</evidence>
<dbReference type="AlphaFoldDB" id="A0A2K3US60"/>
<dbReference type="Proteomes" id="UP000236379">
    <property type="component" value="Unassembled WGS sequence"/>
</dbReference>
<dbReference type="RefSeq" id="WP_103314203.1">
    <property type="nucleotide sequence ID" value="NZ_PPPD01000004.1"/>
</dbReference>
<keyword evidence="3" id="KW-1185">Reference proteome</keyword>
<comment type="caution">
    <text evidence="2">The sequence shown here is derived from an EMBL/GenBank/DDBJ whole genome shotgun (WGS) entry which is preliminary data.</text>
</comment>
<sequence>MKLLPLMSLLSLSTAGAANLSAAADLELIRAHLYASVTTYAGGSLQWGKKHAGHSLEELWAHLSPQVAAGQRPAFEAGLKAIQVGPGTLAPGAYEETVNRFLSGPWAAAWTAASTGAGADFEVSLTTSLLTNARSDYAAAMAGGTLSNPGEQQDAVGFLNRALVHGAKVSPQGAQGIEELQILLLNGAAADVFGARVEQVRAEFQAQHNDAGTERRRLLELSLKATREEYVGEGEVDEGLASLADVDGQWSLLRTALGARNAPLVQEFSAALIKLRATLVANDTEAFKVAHITALDVWQRIKAARP</sequence>
<dbReference type="EMBL" id="PPPD01000004">
    <property type="protein sequence ID" value="PNY79375.1"/>
    <property type="molecule type" value="Genomic_DNA"/>
</dbReference>
<evidence type="ECO:0000313" key="3">
    <source>
        <dbReference type="Proteomes" id="UP000236379"/>
    </source>
</evidence>
<keyword evidence="1" id="KW-0732">Signal</keyword>
<proteinExistence type="predicted"/>